<gene>
    <name evidence="2" type="ORF">QVD17_03885</name>
</gene>
<reference evidence="2" key="1">
    <citation type="journal article" date="2023" name="bioRxiv">
        <title>Improved chromosome-level genome assembly for marigold (Tagetes erecta).</title>
        <authorList>
            <person name="Jiang F."/>
            <person name="Yuan L."/>
            <person name="Wang S."/>
            <person name="Wang H."/>
            <person name="Xu D."/>
            <person name="Wang A."/>
            <person name="Fan W."/>
        </authorList>
    </citation>
    <scope>NUCLEOTIDE SEQUENCE</scope>
    <source>
        <strain evidence="2">WSJ</strain>
        <tissue evidence="2">Leaf</tissue>
    </source>
</reference>
<feature type="compositionally biased region" description="Low complexity" evidence="1">
    <location>
        <begin position="224"/>
        <end position="237"/>
    </location>
</feature>
<name>A0AAD8LAU1_TARER</name>
<dbReference type="Proteomes" id="UP001229421">
    <property type="component" value="Unassembled WGS sequence"/>
</dbReference>
<comment type="caution">
    <text evidence="2">The sequence shown here is derived from an EMBL/GenBank/DDBJ whole genome shotgun (WGS) entry which is preliminary data.</text>
</comment>
<feature type="region of interest" description="Disordered" evidence="1">
    <location>
        <begin position="206"/>
        <end position="274"/>
    </location>
</feature>
<organism evidence="2 3">
    <name type="scientific">Tagetes erecta</name>
    <name type="common">African marigold</name>
    <dbReference type="NCBI Taxonomy" id="13708"/>
    <lineage>
        <taxon>Eukaryota</taxon>
        <taxon>Viridiplantae</taxon>
        <taxon>Streptophyta</taxon>
        <taxon>Embryophyta</taxon>
        <taxon>Tracheophyta</taxon>
        <taxon>Spermatophyta</taxon>
        <taxon>Magnoliopsida</taxon>
        <taxon>eudicotyledons</taxon>
        <taxon>Gunneridae</taxon>
        <taxon>Pentapetalae</taxon>
        <taxon>asterids</taxon>
        <taxon>campanulids</taxon>
        <taxon>Asterales</taxon>
        <taxon>Asteraceae</taxon>
        <taxon>Asteroideae</taxon>
        <taxon>Heliantheae alliance</taxon>
        <taxon>Tageteae</taxon>
        <taxon>Tagetes</taxon>
    </lineage>
</organism>
<protein>
    <submittedName>
        <fullName evidence="2">Uncharacterized protein</fullName>
    </submittedName>
</protein>
<dbReference type="AlphaFoldDB" id="A0AAD8LAU1"/>
<dbReference type="Pfam" id="PF14223">
    <property type="entry name" value="Retrotran_gag_2"/>
    <property type="match status" value="1"/>
</dbReference>
<dbReference type="PANTHER" id="PTHR47481:SF40">
    <property type="entry name" value="RETROTRANSPOSON GAG DOMAIN-CONTAINING PROTEIN"/>
    <property type="match status" value="1"/>
</dbReference>
<sequence length="274" mass="30756">MGDKSDPPSSSQTNTPKQSLHHAYSVTNINTKIRTLDAKKVTYSTWVKQFKLHVRAYKVLSHIDGTPPPAETDATYQEWSELDALILQWIHNTISDDLLKRVTDKEISARETWLQLQEIFINNKHARAATLENKFTNLTLSACSSFDDYCQTLKDLAAQLGDVDQPVTDTRLVIQMVRGLPVEYDTIGAIINQSKPSWEDARAMVEDEQQRQAARVGSNRDTALLSSQSSGRTSQLSNTDSTRSPYPNGYRGRNYDPAKAARGPQGWTPNFPTQ</sequence>
<dbReference type="EMBL" id="JAUHHV010000001">
    <property type="protein sequence ID" value="KAK1438082.1"/>
    <property type="molecule type" value="Genomic_DNA"/>
</dbReference>
<feature type="compositionally biased region" description="Polar residues" evidence="1">
    <location>
        <begin position="7"/>
        <end position="18"/>
    </location>
</feature>
<accession>A0AAD8LAU1</accession>
<feature type="region of interest" description="Disordered" evidence="1">
    <location>
        <begin position="1"/>
        <end position="21"/>
    </location>
</feature>
<dbReference type="PANTHER" id="PTHR47481">
    <property type="match status" value="1"/>
</dbReference>
<proteinExistence type="predicted"/>
<evidence type="ECO:0000313" key="3">
    <source>
        <dbReference type="Proteomes" id="UP001229421"/>
    </source>
</evidence>
<keyword evidence="3" id="KW-1185">Reference proteome</keyword>
<evidence type="ECO:0000313" key="2">
    <source>
        <dbReference type="EMBL" id="KAK1438082.1"/>
    </source>
</evidence>
<evidence type="ECO:0000256" key="1">
    <source>
        <dbReference type="SAM" id="MobiDB-lite"/>
    </source>
</evidence>